<gene>
    <name evidence="1" type="ORF">METZ01_LOCUS517876</name>
</gene>
<protein>
    <submittedName>
        <fullName evidence="1">Uncharacterized protein</fullName>
    </submittedName>
</protein>
<dbReference type="EMBL" id="UINC01232172">
    <property type="protein sequence ID" value="SVE65022.1"/>
    <property type="molecule type" value="Genomic_DNA"/>
</dbReference>
<feature type="non-terminal residue" evidence="1">
    <location>
        <position position="76"/>
    </location>
</feature>
<evidence type="ECO:0000313" key="1">
    <source>
        <dbReference type="EMBL" id="SVE65022.1"/>
    </source>
</evidence>
<sequence length="76" mass="8713">MINSKNRYQKLKGYYVLCVSEKFTGKGEVSILNGFSKESLQEISWIFESFKLGFPINENLGIEEFIEYIGIHTQGA</sequence>
<dbReference type="AlphaFoldDB" id="A0A383F769"/>
<name>A0A383F769_9ZZZZ</name>
<organism evidence="1">
    <name type="scientific">marine metagenome</name>
    <dbReference type="NCBI Taxonomy" id="408172"/>
    <lineage>
        <taxon>unclassified sequences</taxon>
        <taxon>metagenomes</taxon>
        <taxon>ecological metagenomes</taxon>
    </lineage>
</organism>
<accession>A0A383F769</accession>
<proteinExistence type="predicted"/>
<reference evidence="1" key="1">
    <citation type="submission" date="2018-05" db="EMBL/GenBank/DDBJ databases">
        <authorList>
            <person name="Lanie J.A."/>
            <person name="Ng W.-L."/>
            <person name="Kazmierczak K.M."/>
            <person name="Andrzejewski T.M."/>
            <person name="Davidsen T.M."/>
            <person name="Wayne K.J."/>
            <person name="Tettelin H."/>
            <person name="Glass J.I."/>
            <person name="Rusch D."/>
            <person name="Podicherti R."/>
            <person name="Tsui H.-C.T."/>
            <person name="Winkler M.E."/>
        </authorList>
    </citation>
    <scope>NUCLEOTIDE SEQUENCE</scope>
</reference>